<dbReference type="SUPFAM" id="SSF49899">
    <property type="entry name" value="Concanavalin A-like lectins/glucanases"/>
    <property type="match status" value="1"/>
</dbReference>
<dbReference type="InterPro" id="IPR013320">
    <property type="entry name" value="ConA-like_dom_sf"/>
</dbReference>
<sequence length="221" mass="26033">MVSWPRNITMYLIRSDIMRLSENFLQPALSDDFYWLNEPTHYRLGNGLEISTDEKTDFWQNTHYGFQRDDGHCLLMRQVGDFSLMTQVEFQPREKYDQCGLMVRIDSRNWIKVSTEYESEQASRLGSVVTNLGYSDWATQDISSRYREMWYRISKRGSDFLLENSYDGQAWLQMRITHLHKIADDCQIGVYACSPIGKAFRCCFKNLQISDNQWLVIPEAS</sequence>
<comment type="caution">
    <text evidence="1">The sequence shown here is derived from an EMBL/GenBank/DDBJ whole genome shotgun (WGS) entry which is preliminary data.</text>
</comment>
<organism evidence="1 2">
    <name type="scientific">Microcystis aeruginosa 11-30S32</name>
    <dbReference type="NCBI Taxonomy" id="2358142"/>
    <lineage>
        <taxon>Bacteria</taxon>
        <taxon>Bacillati</taxon>
        <taxon>Cyanobacteriota</taxon>
        <taxon>Cyanophyceae</taxon>
        <taxon>Oscillatoriophycideae</taxon>
        <taxon>Chroococcales</taxon>
        <taxon>Microcystaceae</taxon>
        <taxon>Microcystis</taxon>
    </lineage>
</organism>
<dbReference type="AlphaFoldDB" id="A0A510PCL0"/>
<dbReference type="Gene3D" id="2.60.120.200">
    <property type="match status" value="1"/>
</dbReference>
<dbReference type="Pfam" id="PF07081">
    <property type="entry name" value="DUF1349"/>
    <property type="match status" value="1"/>
</dbReference>
<dbReference type="InterPro" id="IPR009784">
    <property type="entry name" value="DUF1349"/>
</dbReference>
<gene>
    <name evidence="1" type="ORF">MAE30S32_01350</name>
</gene>
<proteinExistence type="predicted"/>
<protein>
    <recommendedName>
        <fullName evidence="3">DUF1349 domain-containing protein</fullName>
    </recommendedName>
</protein>
<name>A0A510PCL0_MICAE</name>
<evidence type="ECO:0000313" key="1">
    <source>
        <dbReference type="EMBL" id="GCA91483.1"/>
    </source>
</evidence>
<accession>A0A510PCL0</accession>
<dbReference type="PIRSF" id="PIRSF022704">
    <property type="entry name" value="UCP022704"/>
    <property type="match status" value="1"/>
</dbReference>
<evidence type="ECO:0000313" key="2">
    <source>
        <dbReference type="Proteomes" id="UP000321223"/>
    </source>
</evidence>
<dbReference type="PANTHER" id="PTHR35332">
    <property type="entry name" value="REGULATION OF ENOLASE PROTEIN 1"/>
    <property type="match status" value="1"/>
</dbReference>
<dbReference type="Proteomes" id="UP000321223">
    <property type="component" value="Unassembled WGS sequence"/>
</dbReference>
<dbReference type="PANTHER" id="PTHR35332:SF2">
    <property type="entry name" value="REGULATION OF ENOLASE PROTEIN 1"/>
    <property type="match status" value="1"/>
</dbReference>
<evidence type="ECO:0008006" key="3">
    <source>
        <dbReference type="Google" id="ProtNLM"/>
    </source>
</evidence>
<reference evidence="1 2" key="1">
    <citation type="journal article" date="2019" name="Appl. Environ. Microbiol.">
        <title>Co-occurrence of broad and narrow host-range viruses infecting the toxic bloom-forming cyanobacterium Microcystis aeruginosa.</title>
        <authorList>
            <person name="Morimoto D."/>
            <person name="Tominaga K."/>
            <person name="Nishimura Y."/>
            <person name="Yoshida N."/>
            <person name="Kimura S."/>
            <person name="Sako Y."/>
            <person name="Yoshida T."/>
        </authorList>
    </citation>
    <scope>NUCLEOTIDE SEQUENCE [LARGE SCALE GENOMIC DNA]</scope>
    <source>
        <strain evidence="1 2">11-30S32</strain>
    </source>
</reference>
<dbReference type="EMBL" id="BHVU01000004">
    <property type="protein sequence ID" value="GCA91483.1"/>
    <property type="molecule type" value="Genomic_DNA"/>
</dbReference>
<dbReference type="InterPro" id="IPR015987">
    <property type="entry name" value="UCP022704"/>
</dbReference>